<dbReference type="EMBL" id="JACJFM010000004">
    <property type="protein sequence ID" value="MBB1485827.1"/>
    <property type="molecule type" value="Genomic_DNA"/>
</dbReference>
<organism evidence="1 2">
    <name type="scientific">Oceanospirillum sediminis</name>
    <dbReference type="NCBI Taxonomy" id="2760088"/>
    <lineage>
        <taxon>Bacteria</taxon>
        <taxon>Pseudomonadati</taxon>
        <taxon>Pseudomonadota</taxon>
        <taxon>Gammaproteobacteria</taxon>
        <taxon>Oceanospirillales</taxon>
        <taxon>Oceanospirillaceae</taxon>
        <taxon>Oceanospirillum</taxon>
    </lineage>
</organism>
<reference evidence="1 2" key="1">
    <citation type="submission" date="2020-08" db="EMBL/GenBank/DDBJ databases">
        <title>Oceanospirillum sp. nov. isolated from marine sediment.</title>
        <authorList>
            <person name="Ji X."/>
        </authorList>
    </citation>
    <scope>NUCLEOTIDE SEQUENCE [LARGE SCALE GENOMIC DNA]</scope>
    <source>
        <strain evidence="1 2">D5</strain>
    </source>
</reference>
<evidence type="ECO:0000313" key="1">
    <source>
        <dbReference type="EMBL" id="MBB1485827.1"/>
    </source>
</evidence>
<protein>
    <recommendedName>
        <fullName evidence="3">DUF1508 domain-containing protein</fullName>
    </recommendedName>
</protein>
<keyword evidence="2" id="KW-1185">Reference proteome</keyword>
<dbReference type="RefSeq" id="WP_182807617.1">
    <property type="nucleotide sequence ID" value="NZ_JACJFM010000004.1"/>
</dbReference>
<evidence type="ECO:0008006" key="3">
    <source>
        <dbReference type="Google" id="ProtNLM"/>
    </source>
</evidence>
<dbReference type="Proteomes" id="UP000565262">
    <property type="component" value="Unassembled WGS sequence"/>
</dbReference>
<dbReference type="AlphaFoldDB" id="A0A839IMX3"/>
<dbReference type="SUPFAM" id="SSF160113">
    <property type="entry name" value="YegP-like"/>
    <property type="match status" value="1"/>
</dbReference>
<proteinExistence type="predicted"/>
<accession>A0A839IMX3</accession>
<name>A0A839IMX3_9GAMM</name>
<sequence length="59" mass="6900">MKFTPQLDAQGNYFWLVEMRCHQRLLMAEGYTLKEAIENGLKLVEEMAIQAARRKFPAL</sequence>
<comment type="caution">
    <text evidence="1">The sequence shown here is derived from an EMBL/GenBank/DDBJ whole genome shotgun (WGS) entry which is preliminary data.</text>
</comment>
<dbReference type="InterPro" id="IPR036913">
    <property type="entry name" value="YegP-like_sf"/>
</dbReference>
<gene>
    <name evidence="1" type="ORF">H4O21_04270</name>
</gene>
<evidence type="ECO:0000313" key="2">
    <source>
        <dbReference type="Proteomes" id="UP000565262"/>
    </source>
</evidence>